<sequence length="262" mass="29733">MLQLLKIEWLKLRHYRTFWILGSLYLVSLVAINYIGFSIEQRTIAKEQMLKAMVGTSFGYPNVWQTVGWLSSFLVFIPALLIITLVANEFSYKTHRQNIIDGWSRMEFVSVKIAMTLLISLVSTGMVLLTVLLIGSLGEAAYSAEGIEYLGYYFIQTFSYCSFALLLAVLLKRTGLALGIFLAYGIALENIVGNMISWMTRSPAGNYLPLNSTDSLIPFPFAKNITRQFMENYSVSWLLVFAGIYLALYLFLSIRRMQKADL</sequence>
<keyword evidence="1" id="KW-0472">Membrane</keyword>
<reference evidence="2" key="1">
    <citation type="submission" date="2023-03" db="EMBL/GenBank/DDBJ databases">
        <title>Andean soil-derived lignocellulolytic bacterial consortium as a source of novel taxa and putative plastic-active enzymes.</title>
        <authorList>
            <person name="Diaz-Garcia L."/>
            <person name="Chuvochina M."/>
            <person name="Feuerriegel G."/>
            <person name="Bunk B."/>
            <person name="Sproer C."/>
            <person name="Streit W.R."/>
            <person name="Rodriguez L.M."/>
            <person name="Overmann J."/>
            <person name="Jimenez D.J."/>
        </authorList>
    </citation>
    <scope>NUCLEOTIDE SEQUENCE</scope>
    <source>
        <strain evidence="2">MAG 7</strain>
    </source>
</reference>
<dbReference type="Pfam" id="PF12730">
    <property type="entry name" value="ABC2_membrane_4"/>
    <property type="match status" value="1"/>
</dbReference>
<gene>
    <name evidence="2" type="ORF">P0Y53_09505</name>
</gene>
<feature type="transmembrane region" description="Helical" evidence="1">
    <location>
        <begin position="18"/>
        <end position="37"/>
    </location>
</feature>
<organism evidence="2 3">
    <name type="scientific">Candidatus Pseudobacter hemicellulosilyticus</name>
    <dbReference type="NCBI Taxonomy" id="3121375"/>
    <lineage>
        <taxon>Bacteria</taxon>
        <taxon>Pseudomonadati</taxon>
        <taxon>Bacteroidota</taxon>
        <taxon>Chitinophagia</taxon>
        <taxon>Chitinophagales</taxon>
        <taxon>Chitinophagaceae</taxon>
        <taxon>Pseudobacter</taxon>
    </lineage>
</organism>
<feature type="transmembrane region" description="Helical" evidence="1">
    <location>
        <begin position="113"/>
        <end position="138"/>
    </location>
</feature>
<keyword evidence="1" id="KW-1133">Transmembrane helix</keyword>
<feature type="transmembrane region" description="Helical" evidence="1">
    <location>
        <begin position="73"/>
        <end position="92"/>
    </location>
</feature>
<dbReference type="PANTHER" id="PTHR37305:SF1">
    <property type="entry name" value="MEMBRANE PROTEIN"/>
    <property type="match status" value="1"/>
</dbReference>
<evidence type="ECO:0000313" key="2">
    <source>
        <dbReference type="EMBL" id="WEK37737.1"/>
    </source>
</evidence>
<dbReference type="EMBL" id="CP119311">
    <property type="protein sequence ID" value="WEK37737.1"/>
    <property type="molecule type" value="Genomic_DNA"/>
</dbReference>
<dbReference type="AlphaFoldDB" id="A0AAJ5WW74"/>
<name>A0AAJ5WW74_9BACT</name>
<evidence type="ECO:0000256" key="1">
    <source>
        <dbReference type="SAM" id="Phobius"/>
    </source>
</evidence>
<evidence type="ECO:0000313" key="3">
    <source>
        <dbReference type="Proteomes" id="UP001220610"/>
    </source>
</evidence>
<feature type="transmembrane region" description="Helical" evidence="1">
    <location>
        <begin position="178"/>
        <end position="199"/>
    </location>
</feature>
<dbReference type="Proteomes" id="UP001220610">
    <property type="component" value="Chromosome"/>
</dbReference>
<protein>
    <submittedName>
        <fullName evidence="2">ABC transporter permease</fullName>
    </submittedName>
</protein>
<feature type="transmembrane region" description="Helical" evidence="1">
    <location>
        <begin position="233"/>
        <end position="252"/>
    </location>
</feature>
<feature type="transmembrane region" description="Helical" evidence="1">
    <location>
        <begin position="150"/>
        <end position="171"/>
    </location>
</feature>
<accession>A0AAJ5WW74</accession>
<keyword evidence="1" id="KW-0812">Transmembrane</keyword>
<proteinExistence type="predicted"/>
<dbReference type="PANTHER" id="PTHR37305">
    <property type="entry name" value="INTEGRAL MEMBRANE PROTEIN-RELATED"/>
    <property type="match status" value="1"/>
</dbReference>